<proteinExistence type="predicted"/>
<evidence type="ECO:0000313" key="2">
    <source>
        <dbReference type="Proteomes" id="UP000488299"/>
    </source>
</evidence>
<protein>
    <recommendedName>
        <fullName evidence="3">Mannosyl-glycoprotein endo-beta-N-acetylglucosamidase-like domain-containing protein</fullName>
    </recommendedName>
</protein>
<comment type="caution">
    <text evidence="1">The sequence shown here is derived from an EMBL/GenBank/DDBJ whole genome shotgun (WGS) entry which is preliminary data.</text>
</comment>
<gene>
    <name evidence="1" type="ORF">F5984_19900</name>
</gene>
<dbReference type="Proteomes" id="UP000488299">
    <property type="component" value="Unassembled WGS sequence"/>
</dbReference>
<sequence length="143" mass="16627">MRLLVFLLLAHLSLAQRTDRIAHYTHLIAQQGYQYPHLAAAISAVETGYWNPKVGIVRAHNLFAFKRNSRKNYIAVRPSGYVVFESDSACLADYGQYEQQVIRKYTLTSAERFRRHLIRRFSSDPNYGRKLQHALTATKHCFR</sequence>
<organism evidence="1 2">
    <name type="scientific">Rudanella paleaurantiibacter</name>
    <dbReference type="NCBI Taxonomy" id="2614655"/>
    <lineage>
        <taxon>Bacteria</taxon>
        <taxon>Pseudomonadati</taxon>
        <taxon>Bacteroidota</taxon>
        <taxon>Cytophagia</taxon>
        <taxon>Cytophagales</taxon>
        <taxon>Cytophagaceae</taxon>
        <taxon>Rudanella</taxon>
    </lineage>
</organism>
<evidence type="ECO:0000313" key="1">
    <source>
        <dbReference type="EMBL" id="KAB7728021.1"/>
    </source>
</evidence>
<name>A0A7J5TV41_9BACT</name>
<keyword evidence="2" id="KW-1185">Reference proteome</keyword>
<dbReference type="Gene3D" id="1.10.530.10">
    <property type="match status" value="1"/>
</dbReference>
<accession>A0A7J5TV41</accession>
<dbReference type="AlphaFoldDB" id="A0A7J5TV41"/>
<evidence type="ECO:0008006" key="3">
    <source>
        <dbReference type="Google" id="ProtNLM"/>
    </source>
</evidence>
<dbReference type="RefSeq" id="WP_152125972.1">
    <property type="nucleotide sequence ID" value="NZ_WELI01000009.1"/>
</dbReference>
<dbReference type="EMBL" id="WELI01000009">
    <property type="protein sequence ID" value="KAB7728021.1"/>
    <property type="molecule type" value="Genomic_DNA"/>
</dbReference>
<reference evidence="1 2" key="1">
    <citation type="submission" date="2019-10" db="EMBL/GenBank/DDBJ databases">
        <title>Rudanella paleaurantiibacter sp. nov., isolated from sludge.</title>
        <authorList>
            <person name="Xu S.Q."/>
        </authorList>
    </citation>
    <scope>NUCLEOTIDE SEQUENCE [LARGE SCALE GENOMIC DNA]</scope>
    <source>
        <strain evidence="1 2">HX-22-17</strain>
    </source>
</reference>